<dbReference type="Gene3D" id="1.20.5.450">
    <property type="match status" value="1"/>
</dbReference>
<dbReference type="PIRSF" id="PIRSF002305">
    <property type="entry name" value="ERM"/>
    <property type="match status" value="1"/>
</dbReference>
<evidence type="ECO:0000313" key="7">
    <source>
        <dbReference type="EMBL" id="CAD5113434.1"/>
    </source>
</evidence>
<dbReference type="GO" id="GO:0005886">
    <property type="term" value="C:plasma membrane"/>
    <property type="evidence" value="ECO:0007669"/>
    <property type="project" value="UniProtKB-SubCell"/>
</dbReference>
<evidence type="ECO:0000256" key="4">
    <source>
        <dbReference type="SAM" id="Coils"/>
    </source>
</evidence>
<dbReference type="EMBL" id="CAJFCJ010000003">
    <property type="protein sequence ID" value="CAD5113434.1"/>
    <property type="molecule type" value="Genomic_DNA"/>
</dbReference>
<dbReference type="SMART" id="SM00295">
    <property type="entry name" value="B41"/>
    <property type="match status" value="1"/>
</dbReference>
<keyword evidence="3" id="KW-0472">Membrane</keyword>
<evidence type="ECO:0000256" key="3">
    <source>
        <dbReference type="ARBA" id="ARBA00023136"/>
    </source>
</evidence>
<evidence type="ECO:0000256" key="5">
    <source>
        <dbReference type="SAM" id="MobiDB-lite"/>
    </source>
</evidence>
<feature type="domain" description="FERM" evidence="6">
    <location>
        <begin position="5"/>
        <end position="291"/>
    </location>
</feature>
<feature type="region of interest" description="Disordered" evidence="5">
    <location>
        <begin position="517"/>
        <end position="539"/>
    </location>
</feature>
<dbReference type="OrthoDB" id="6018897at2759"/>
<dbReference type="InterPro" id="IPR011259">
    <property type="entry name" value="ERM_C_dom"/>
</dbReference>
<dbReference type="FunFam" id="2.30.29.30:FF:000003">
    <property type="entry name" value="Radixin isoform 1"/>
    <property type="match status" value="1"/>
</dbReference>
<dbReference type="Pfam" id="PF00373">
    <property type="entry name" value="FERM_M"/>
    <property type="match status" value="1"/>
</dbReference>
<comment type="subcellular location">
    <subcellularLocation>
        <location evidence="1">Cell membrane</location>
        <topology evidence="1">Peripheral membrane protein</topology>
    </subcellularLocation>
</comment>
<dbReference type="InterPro" id="IPR019748">
    <property type="entry name" value="FERM_central"/>
</dbReference>
<dbReference type="Proteomes" id="UP000549394">
    <property type="component" value="Unassembled WGS sequence"/>
</dbReference>
<dbReference type="SMART" id="SM01196">
    <property type="entry name" value="FERM_C"/>
    <property type="match status" value="1"/>
</dbReference>
<dbReference type="Gene3D" id="6.10.360.10">
    <property type="match status" value="1"/>
</dbReference>
<dbReference type="InterPro" id="IPR014352">
    <property type="entry name" value="FERM/acyl-CoA-bd_prot_sf"/>
</dbReference>
<dbReference type="InterPro" id="IPR011174">
    <property type="entry name" value="ERM"/>
</dbReference>
<dbReference type="InterPro" id="IPR019749">
    <property type="entry name" value="Band_41_domain"/>
</dbReference>
<dbReference type="SUPFAM" id="SSF50729">
    <property type="entry name" value="PH domain-like"/>
    <property type="match status" value="1"/>
</dbReference>
<dbReference type="PANTHER" id="PTHR23281">
    <property type="entry name" value="MERLIN/MOESIN/EZRIN/RADIXIN"/>
    <property type="match status" value="1"/>
</dbReference>
<dbReference type="InterPro" id="IPR018980">
    <property type="entry name" value="FERM_PH-like_C"/>
</dbReference>
<dbReference type="Gene3D" id="2.30.29.30">
    <property type="entry name" value="Pleckstrin-homology domain (PH domain)/Phosphotyrosine-binding domain (PTB)"/>
    <property type="match status" value="1"/>
</dbReference>
<evidence type="ECO:0000259" key="6">
    <source>
        <dbReference type="PROSITE" id="PS50057"/>
    </source>
</evidence>
<dbReference type="FunFam" id="3.10.20.90:FF:000013">
    <property type="entry name" value="radixin isoform X1"/>
    <property type="match status" value="1"/>
</dbReference>
<gene>
    <name evidence="7" type="ORF">DGYR_LOCUS2425</name>
</gene>
<evidence type="ECO:0000256" key="1">
    <source>
        <dbReference type="ARBA" id="ARBA00004202"/>
    </source>
</evidence>
<evidence type="ECO:0000256" key="2">
    <source>
        <dbReference type="ARBA" id="ARBA00022475"/>
    </source>
</evidence>
<dbReference type="SUPFAM" id="SSF48678">
    <property type="entry name" value="Moesin tail domain"/>
    <property type="match status" value="1"/>
</dbReference>
<dbReference type="InterPro" id="IPR008954">
    <property type="entry name" value="Moesin_tail_sf"/>
</dbReference>
<dbReference type="CDD" id="cd13194">
    <property type="entry name" value="FERM_C_ERM"/>
    <property type="match status" value="1"/>
</dbReference>
<evidence type="ECO:0000313" key="8">
    <source>
        <dbReference type="Proteomes" id="UP000549394"/>
    </source>
</evidence>
<dbReference type="InterPro" id="IPR029071">
    <property type="entry name" value="Ubiquitin-like_domsf"/>
</dbReference>
<comment type="caution">
    <text evidence="7">The sequence shown here is derived from an EMBL/GenBank/DDBJ whole genome shotgun (WGS) entry which is preliminary data.</text>
</comment>
<reference evidence="7 8" key="1">
    <citation type="submission" date="2020-08" db="EMBL/GenBank/DDBJ databases">
        <authorList>
            <person name="Hejnol A."/>
        </authorList>
    </citation>
    <scope>NUCLEOTIDE SEQUENCE [LARGE SCALE GENOMIC DNA]</scope>
</reference>
<name>A0A7I8VB76_9ANNE</name>
<proteinExistence type="predicted"/>
<dbReference type="InterPro" id="IPR018979">
    <property type="entry name" value="FERM_N"/>
</dbReference>
<dbReference type="InterPro" id="IPR000299">
    <property type="entry name" value="FERM_domain"/>
</dbReference>
<feature type="coiled-coil region" evidence="4">
    <location>
        <begin position="296"/>
        <end position="458"/>
    </location>
</feature>
<keyword evidence="8" id="KW-1185">Reference proteome</keyword>
<dbReference type="PROSITE" id="PS50057">
    <property type="entry name" value="FERM_3"/>
    <property type="match status" value="1"/>
</dbReference>
<organism evidence="7 8">
    <name type="scientific">Dimorphilus gyrociliatus</name>
    <dbReference type="NCBI Taxonomy" id="2664684"/>
    <lineage>
        <taxon>Eukaryota</taxon>
        <taxon>Metazoa</taxon>
        <taxon>Spiralia</taxon>
        <taxon>Lophotrochozoa</taxon>
        <taxon>Annelida</taxon>
        <taxon>Polychaeta</taxon>
        <taxon>Polychaeta incertae sedis</taxon>
        <taxon>Dinophilidae</taxon>
        <taxon>Dimorphilus</taxon>
    </lineage>
</organism>
<dbReference type="SUPFAM" id="SSF47031">
    <property type="entry name" value="Second domain of FERM"/>
    <property type="match status" value="1"/>
</dbReference>
<dbReference type="Pfam" id="PF09380">
    <property type="entry name" value="FERM_C"/>
    <property type="match status" value="1"/>
</dbReference>
<keyword evidence="4" id="KW-0175">Coiled coil</keyword>
<dbReference type="GO" id="GO:0003779">
    <property type="term" value="F:actin binding"/>
    <property type="evidence" value="ECO:0007669"/>
    <property type="project" value="InterPro"/>
</dbReference>
<accession>A0A7I8VB76</accession>
<dbReference type="FunFam" id="1.20.80.10:FF:000002">
    <property type="entry name" value="radixin isoform X1"/>
    <property type="match status" value="1"/>
</dbReference>
<dbReference type="Pfam" id="PF00769">
    <property type="entry name" value="ERM_C"/>
    <property type="match status" value="1"/>
</dbReference>
<dbReference type="InterPro" id="IPR035963">
    <property type="entry name" value="FERM_2"/>
</dbReference>
<protein>
    <submittedName>
        <fullName evidence="7">DgyrCDS2604</fullName>
    </submittedName>
</protein>
<dbReference type="AlphaFoldDB" id="A0A7I8VB76"/>
<dbReference type="InterPro" id="IPR041789">
    <property type="entry name" value="ERM_FERM_C"/>
</dbReference>
<dbReference type="Pfam" id="PF09379">
    <property type="entry name" value="FERM_N"/>
    <property type="match status" value="1"/>
</dbReference>
<dbReference type="InterPro" id="IPR011993">
    <property type="entry name" value="PH-like_dom_sf"/>
</dbReference>
<dbReference type="InterPro" id="IPR000798">
    <property type="entry name" value="Ez/rad/moesin-like"/>
</dbReference>
<dbReference type="PRINTS" id="PR00935">
    <property type="entry name" value="BAND41"/>
</dbReference>
<sequence>MPPSLNVRVYTIDAELEFTVLSSTTGQQLFDQVVKTLGLREVGYFGLSYRDPKGFTMWLRLDKKISSLDIAKDPCLTFNFRAQFFPEDVAEELIQDITQRLFYLQVKRSILNEDIYSPADVSVLLASYALQAKYGDFHKSISISEDNLLPQSVIDNHKLSREEWEERIITWWKDHTDLLREEAMMEYLKITQDLEMYGVNYFEIKNKKGSDLLLGVDALGLNIYEPNDKLIPRVGFPWSEIRNISFNDKKFIIKPIDKNSPEFVFIAPRLRINKLILSLCMKNHELYLQRRQAESIESQQMRIAALEERRNKKFERQSVKEAKKKIEQIEREKEELRERLSKYEEEMKKAKEDLENSQIVARELELKASTLVAEAEKLAEARRQAEEAARQAEQARSCEKEEYEKLKSEAETRLREIAAMEARESELQEKMESLQIEYNKAQFEVEQSQLRMQEAIEAAPVIEREVTPQTDVAEQTEVPVAIETNGYKEDQVDSVVETVVQEIVNNNIEVAEVQQQQNEIPVKEEEEEEENPADSITNKKKLEALRQELGEKRGNISRNDVIHHNTLLQGLDKYKTLKQIRMGNTKNRIDQFESL</sequence>
<dbReference type="Gene3D" id="3.10.20.90">
    <property type="entry name" value="Phosphatidylinositol 3-kinase Catalytic Subunit, Chain A, domain 1"/>
    <property type="match status" value="1"/>
</dbReference>
<dbReference type="SUPFAM" id="SSF54236">
    <property type="entry name" value="Ubiquitin-like"/>
    <property type="match status" value="1"/>
</dbReference>
<dbReference type="PRINTS" id="PR00661">
    <property type="entry name" value="ERMFAMILY"/>
</dbReference>
<dbReference type="Gene3D" id="1.20.80.10">
    <property type="match status" value="1"/>
</dbReference>
<dbReference type="CDD" id="cd14473">
    <property type="entry name" value="FERM_B-lobe"/>
    <property type="match status" value="1"/>
</dbReference>
<keyword evidence="2" id="KW-1003">Cell membrane</keyword>